<sequence>MHDALHHDPAPRAMSYGQGPVGSPRPRIRPENGHLLPHEGERPMNLDRRARLRTFLAEGARLPFVWGERDCALWACDWIKAERGVDPAEALRGTYRSDRACARLLRAMGGLPALAADLAARAGILETDTPEAGDVGVIELPIGTYLALSTGAGWAIKAADGIVVSPARPTKVWAI</sequence>
<dbReference type="InterPro" id="IPR053802">
    <property type="entry name" value="DUF6950"/>
</dbReference>
<comment type="caution">
    <text evidence="3">The sequence shown here is derived from an EMBL/GenBank/DDBJ whole genome shotgun (WGS) entry which is preliminary data.</text>
</comment>
<feature type="region of interest" description="Disordered" evidence="1">
    <location>
        <begin position="1"/>
        <end position="41"/>
    </location>
</feature>
<dbReference type="EMBL" id="JACHOP010000017">
    <property type="protein sequence ID" value="MBB5758865.1"/>
    <property type="molecule type" value="Genomic_DNA"/>
</dbReference>
<protein>
    <recommendedName>
        <fullName evidence="2">DUF6950 domain-containing protein</fullName>
    </recommendedName>
</protein>
<organism evidence="3 4">
    <name type="scientific">Methylorubrum rhodinum</name>
    <dbReference type="NCBI Taxonomy" id="29428"/>
    <lineage>
        <taxon>Bacteria</taxon>
        <taxon>Pseudomonadati</taxon>
        <taxon>Pseudomonadota</taxon>
        <taxon>Alphaproteobacteria</taxon>
        <taxon>Hyphomicrobiales</taxon>
        <taxon>Methylobacteriaceae</taxon>
        <taxon>Methylorubrum</taxon>
    </lineage>
</organism>
<dbReference type="RefSeq" id="WP_183571672.1">
    <property type="nucleotide sequence ID" value="NZ_JACHOP010000017.1"/>
</dbReference>
<dbReference type="AlphaFoldDB" id="A0A840ZPA1"/>
<evidence type="ECO:0000259" key="2">
    <source>
        <dbReference type="Pfam" id="PF22262"/>
    </source>
</evidence>
<feature type="compositionally biased region" description="Basic and acidic residues" evidence="1">
    <location>
        <begin position="28"/>
        <end position="41"/>
    </location>
</feature>
<feature type="compositionally biased region" description="Basic and acidic residues" evidence="1">
    <location>
        <begin position="1"/>
        <end position="10"/>
    </location>
</feature>
<name>A0A840ZPA1_9HYPH</name>
<evidence type="ECO:0000256" key="1">
    <source>
        <dbReference type="SAM" id="MobiDB-lite"/>
    </source>
</evidence>
<reference evidence="3 4" key="1">
    <citation type="submission" date="2020-08" db="EMBL/GenBank/DDBJ databases">
        <title>Genomic Encyclopedia of Type Strains, Phase IV (KMG-IV): sequencing the most valuable type-strain genomes for metagenomic binning, comparative biology and taxonomic classification.</title>
        <authorList>
            <person name="Goeker M."/>
        </authorList>
    </citation>
    <scope>NUCLEOTIDE SEQUENCE [LARGE SCALE GENOMIC DNA]</scope>
    <source>
        <strain evidence="3 4">DSM 2163</strain>
    </source>
</reference>
<gene>
    <name evidence="3" type="ORF">HNR00_003592</name>
</gene>
<keyword evidence="4" id="KW-1185">Reference proteome</keyword>
<feature type="domain" description="DUF6950" evidence="2">
    <location>
        <begin position="48"/>
        <end position="174"/>
    </location>
</feature>
<accession>A0A840ZPA1</accession>
<evidence type="ECO:0000313" key="3">
    <source>
        <dbReference type="EMBL" id="MBB5758865.1"/>
    </source>
</evidence>
<proteinExistence type="predicted"/>
<dbReference type="Proteomes" id="UP000583454">
    <property type="component" value="Unassembled WGS sequence"/>
</dbReference>
<dbReference type="Pfam" id="PF22262">
    <property type="entry name" value="DUF6950"/>
    <property type="match status" value="1"/>
</dbReference>
<evidence type="ECO:0000313" key="4">
    <source>
        <dbReference type="Proteomes" id="UP000583454"/>
    </source>
</evidence>